<dbReference type="SUPFAM" id="SSF160059">
    <property type="entry name" value="PriA/YqbF domain"/>
    <property type="match status" value="1"/>
</dbReference>
<proteinExistence type="predicted"/>
<gene>
    <name evidence="2" type="ORF">OVA965_LOCUS4820</name>
    <name evidence="3" type="ORF">TMI583_LOCUS4819</name>
</gene>
<dbReference type="Pfam" id="PF16922">
    <property type="entry name" value="SLD5_C"/>
    <property type="match status" value="1"/>
</dbReference>
<evidence type="ECO:0000313" key="4">
    <source>
        <dbReference type="Proteomes" id="UP000677228"/>
    </source>
</evidence>
<dbReference type="PANTHER" id="PTHR21206:SF0">
    <property type="entry name" value="DNA REPLICATION COMPLEX GINS PROTEIN SLD5"/>
    <property type="match status" value="1"/>
</dbReference>
<dbReference type="AlphaFoldDB" id="A0A8S2D3K4"/>
<dbReference type="EMBL" id="CAJOBA010001299">
    <property type="protein sequence ID" value="CAF3587989.1"/>
    <property type="molecule type" value="Genomic_DNA"/>
</dbReference>
<dbReference type="SUPFAM" id="SSF158573">
    <property type="entry name" value="GINS helical bundle-like"/>
    <property type="match status" value="1"/>
</dbReference>
<reference evidence="2" key="1">
    <citation type="submission" date="2021-02" db="EMBL/GenBank/DDBJ databases">
        <authorList>
            <person name="Nowell W R."/>
        </authorList>
    </citation>
    <scope>NUCLEOTIDE SEQUENCE</scope>
</reference>
<dbReference type="GO" id="GO:0006261">
    <property type="term" value="P:DNA-templated DNA replication"/>
    <property type="evidence" value="ECO:0007669"/>
    <property type="project" value="InterPro"/>
</dbReference>
<dbReference type="InterPro" id="IPR031633">
    <property type="entry name" value="SLD5_C"/>
</dbReference>
<protein>
    <recommendedName>
        <fullName evidence="1">DNA replication complex GINS protein SLD5 C-terminal domain-containing protein</fullName>
    </recommendedName>
</protein>
<dbReference type="EMBL" id="CAJNOK010001298">
    <property type="protein sequence ID" value="CAF0804388.1"/>
    <property type="molecule type" value="Genomic_DNA"/>
</dbReference>
<dbReference type="Proteomes" id="UP000682733">
    <property type="component" value="Unassembled WGS sequence"/>
</dbReference>
<dbReference type="CDD" id="cd21692">
    <property type="entry name" value="GINS_B_Sld5"/>
    <property type="match status" value="1"/>
</dbReference>
<evidence type="ECO:0000313" key="2">
    <source>
        <dbReference type="EMBL" id="CAF0804388.1"/>
    </source>
</evidence>
<name>A0A8S2D3K4_9BILA</name>
<sequence length="150" mass="17542">MGFYCDKHELFGVGQWFIATESYVSNCQKLEDYSLAYVHEQEKLSTEEYVYAQTYLNNVKAHLRKSVLNELKSEQTNISLSEQTLLNQLLPKPNSDEFVFFQNGTQDVNGLLLDSARNRSEIIDLKSTEQYLMQFKHIDKLLEQHQIQLI</sequence>
<dbReference type="Proteomes" id="UP000677228">
    <property type="component" value="Unassembled WGS sequence"/>
</dbReference>
<dbReference type="InterPro" id="IPR008591">
    <property type="entry name" value="GINS_Sld5"/>
</dbReference>
<accession>A0A8S2D3K4</accession>
<dbReference type="Gene3D" id="1.20.58.1030">
    <property type="match status" value="1"/>
</dbReference>
<comment type="caution">
    <text evidence="2">The sequence shown here is derived from an EMBL/GenBank/DDBJ whole genome shotgun (WGS) entry which is preliminary data.</text>
</comment>
<dbReference type="PANTHER" id="PTHR21206">
    <property type="entry name" value="SLD5 PROTEIN"/>
    <property type="match status" value="1"/>
</dbReference>
<dbReference type="GO" id="GO:0000727">
    <property type="term" value="P:double-strand break repair via break-induced replication"/>
    <property type="evidence" value="ECO:0007669"/>
    <property type="project" value="TreeGrafter"/>
</dbReference>
<dbReference type="GO" id="GO:0000811">
    <property type="term" value="C:GINS complex"/>
    <property type="evidence" value="ECO:0007669"/>
    <property type="project" value="TreeGrafter"/>
</dbReference>
<dbReference type="InterPro" id="IPR036224">
    <property type="entry name" value="GINS_bundle-like_dom_sf"/>
</dbReference>
<evidence type="ECO:0000313" key="3">
    <source>
        <dbReference type="EMBL" id="CAF3587989.1"/>
    </source>
</evidence>
<evidence type="ECO:0000259" key="1">
    <source>
        <dbReference type="Pfam" id="PF16922"/>
    </source>
</evidence>
<organism evidence="2 4">
    <name type="scientific">Didymodactylos carnosus</name>
    <dbReference type="NCBI Taxonomy" id="1234261"/>
    <lineage>
        <taxon>Eukaryota</taxon>
        <taxon>Metazoa</taxon>
        <taxon>Spiralia</taxon>
        <taxon>Gnathifera</taxon>
        <taxon>Rotifera</taxon>
        <taxon>Eurotatoria</taxon>
        <taxon>Bdelloidea</taxon>
        <taxon>Philodinida</taxon>
        <taxon>Philodinidae</taxon>
        <taxon>Didymodactylos</taxon>
    </lineage>
</organism>
<dbReference type="Gene3D" id="3.40.5.60">
    <property type="match status" value="1"/>
</dbReference>
<feature type="domain" description="DNA replication complex GINS protein SLD5 C-terminal" evidence="1">
    <location>
        <begin position="93"/>
        <end position="150"/>
    </location>
</feature>